<dbReference type="InterPro" id="IPR015422">
    <property type="entry name" value="PyrdxlP-dep_Trfase_small"/>
</dbReference>
<dbReference type="FunFam" id="3.40.640.10:FF:000033">
    <property type="entry name" value="Aspartate aminotransferase"/>
    <property type="match status" value="1"/>
</dbReference>
<dbReference type="PANTHER" id="PTHR43807:SF20">
    <property type="entry name" value="FI04487P"/>
    <property type="match status" value="1"/>
</dbReference>
<reference evidence="8" key="1">
    <citation type="submission" date="2011-03" db="EMBL/GenBank/DDBJ databases">
        <authorList>
            <person name="Voget S."/>
            <person name="Streit W.R."/>
            <person name="Jaeger K.E."/>
            <person name="Daniel R."/>
        </authorList>
    </citation>
    <scope>NUCLEOTIDE SEQUENCE [LARGE SCALE GENOMIC DNA]</scope>
    <source>
        <strain evidence="8">PG1</strain>
    </source>
</reference>
<dbReference type="GO" id="GO:0005737">
    <property type="term" value="C:cytoplasm"/>
    <property type="evidence" value="ECO:0007669"/>
    <property type="project" value="TreeGrafter"/>
</dbReference>
<dbReference type="InterPro" id="IPR004839">
    <property type="entry name" value="Aminotransferase_I/II_large"/>
</dbReference>
<dbReference type="CDD" id="cd00609">
    <property type="entry name" value="AAT_like"/>
    <property type="match status" value="1"/>
</dbReference>
<proteinExistence type="inferred from homology"/>
<dbReference type="InterPro" id="IPR015424">
    <property type="entry name" value="PyrdxlP-dep_Trfase"/>
</dbReference>
<dbReference type="InterPro" id="IPR015421">
    <property type="entry name" value="PyrdxlP-dep_Trfase_major"/>
</dbReference>
<dbReference type="Proteomes" id="UP000031838">
    <property type="component" value="Chromosome 1"/>
</dbReference>
<dbReference type="NCBIfam" id="NF006569">
    <property type="entry name" value="PRK09082.1"/>
    <property type="match status" value="1"/>
</dbReference>
<dbReference type="NCBIfam" id="NF009079">
    <property type="entry name" value="PRK12414.1"/>
    <property type="match status" value="1"/>
</dbReference>
<evidence type="ECO:0000256" key="1">
    <source>
        <dbReference type="ARBA" id="ARBA00001933"/>
    </source>
</evidence>
<dbReference type="AlphaFoldDB" id="A0A0B6S2T2"/>
<evidence type="ECO:0000256" key="2">
    <source>
        <dbReference type="ARBA" id="ARBA00007441"/>
    </source>
</evidence>
<sequence>MRNSCRIETKLPQSGISVFSRIAELAARHDAVNLWQGAPSFPADPALIAGAERAMRAGLNQYAPMAGYAPLKAILAEKTERLHGARYRPDSEITVTAGASEAIYAAIAALVHAGDEVIFFEPAFEVYEPSIRLQGATPVALGIRLDTLRIDWDEVAAAITPRTRMIIVNTPHNPTGALLDADDLARLAVLTRDTDIVILSDEVYEHMVYDGREHLSVARDPELAERSVIALSLGKTYHATGWRVGYCLAPAELTTEIRKVHQYVVFSAPAPLQAALAEALAEPQSYLGLAAFYQRKRDLLVESMAGSRLAVMPSAGGFFMLARFDHFSELGDEAFAMAVLERHGVAAIPLASFYQDRRDTGMLRLAFCKDDETLKEGGRRLVGV</sequence>
<dbReference type="Pfam" id="PF00155">
    <property type="entry name" value="Aminotran_1_2"/>
    <property type="match status" value="1"/>
</dbReference>
<dbReference type="KEGG" id="bgp:BGL_1c31650"/>
<dbReference type="PANTHER" id="PTHR43807">
    <property type="entry name" value="FI04487P"/>
    <property type="match status" value="1"/>
</dbReference>
<dbReference type="HOGENOM" id="CLU_017584_4_0_4"/>
<dbReference type="SUPFAM" id="SSF53383">
    <property type="entry name" value="PLP-dependent transferases"/>
    <property type="match status" value="1"/>
</dbReference>
<keyword evidence="4 7" id="KW-0808">Transferase</keyword>
<dbReference type="Gene3D" id="3.40.640.10">
    <property type="entry name" value="Type I PLP-dependent aspartate aminotransferase-like (Major domain)"/>
    <property type="match status" value="1"/>
</dbReference>
<dbReference type="GO" id="GO:0030170">
    <property type="term" value="F:pyridoxal phosphate binding"/>
    <property type="evidence" value="ECO:0007669"/>
    <property type="project" value="InterPro"/>
</dbReference>
<dbReference type="Gene3D" id="3.90.1150.10">
    <property type="entry name" value="Aspartate Aminotransferase, domain 1"/>
    <property type="match status" value="1"/>
</dbReference>
<organism evidence="7 8">
    <name type="scientific">Burkholderia plantarii</name>
    <dbReference type="NCBI Taxonomy" id="41899"/>
    <lineage>
        <taxon>Bacteria</taxon>
        <taxon>Pseudomonadati</taxon>
        <taxon>Pseudomonadota</taxon>
        <taxon>Betaproteobacteria</taxon>
        <taxon>Burkholderiales</taxon>
        <taxon>Burkholderiaceae</taxon>
        <taxon>Burkholderia</taxon>
    </lineage>
</organism>
<dbReference type="GO" id="GO:0016212">
    <property type="term" value="F:kynurenine-oxoglutarate transaminase activity"/>
    <property type="evidence" value="ECO:0007669"/>
    <property type="project" value="TreeGrafter"/>
</dbReference>
<evidence type="ECO:0000256" key="3">
    <source>
        <dbReference type="ARBA" id="ARBA00022576"/>
    </source>
</evidence>
<comment type="similarity">
    <text evidence="2">Belongs to the class-I pyridoxal-phosphate-dependent aminotransferase family.</text>
</comment>
<feature type="domain" description="Aminotransferase class I/classII large" evidence="6">
    <location>
        <begin position="31"/>
        <end position="377"/>
    </location>
</feature>
<dbReference type="RefSeq" id="WP_042625927.1">
    <property type="nucleotide sequence ID" value="NZ_CP002580.1"/>
</dbReference>
<reference evidence="7 8" key="2">
    <citation type="journal article" date="2016" name="Appl. Microbiol. Biotechnol.">
        <title>Mutations improving production and secretion of extracellular lipase by Burkholderia glumae PG1.</title>
        <authorList>
            <person name="Knapp A."/>
            <person name="Voget S."/>
            <person name="Gao R."/>
            <person name="Zaburannyi N."/>
            <person name="Krysciak D."/>
            <person name="Breuer M."/>
            <person name="Hauer B."/>
            <person name="Streit W.R."/>
            <person name="Muller R."/>
            <person name="Daniel R."/>
            <person name="Jaeger K.E."/>
        </authorList>
    </citation>
    <scope>NUCLEOTIDE SEQUENCE [LARGE SCALE GENOMIC DNA]</scope>
    <source>
        <strain evidence="7 8">PG1</strain>
    </source>
</reference>
<comment type="cofactor">
    <cofactor evidence="1">
        <name>pyridoxal 5'-phosphate</name>
        <dbReference type="ChEBI" id="CHEBI:597326"/>
    </cofactor>
</comment>
<evidence type="ECO:0000313" key="8">
    <source>
        <dbReference type="Proteomes" id="UP000031838"/>
    </source>
</evidence>
<accession>A0A0B6S2T2</accession>
<evidence type="ECO:0000256" key="5">
    <source>
        <dbReference type="ARBA" id="ARBA00022898"/>
    </source>
</evidence>
<protein>
    <submittedName>
        <fullName evidence="7">Aspartate/tyrosine/aromatic aminotransferase</fullName>
    </submittedName>
</protein>
<evidence type="ECO:0000259" key="6">
    <source>
        <dbReference type="Pfam" id="PF00155"/>
    </source>
</evidence>
<name>A0A0B6S2T2_BURPL</name>
<dbReference type="EMBL" id="CP002580">
    <property type="protein sequence ID" value="AJK47640.1"/>
    <property type="molecule type" value="Genomic_DNA"/>
</dbReference>
<keyword evidence="3 7" id="KW-0032">Aminotransferase</keyword>
<keyword evidence="5" id="KW-0663">Pyridoxal phosphate</keyword>
<gene>
    <name evidence="7" type="ORF">BGL_1c31650</name>
</gene>
<evidence type="ECO:0000313" key="7">
    <source>
        <dbReference type="EMBL" id="AJK47640.1"/>
    </source>
</evidence>
<evidence type="ECO:0000256" key="4">
    <source>
        <dbReference type="ARBA" id="ARBA00022679"/>
    </source>
</evidence>
<dbReference type="InterPro" id="IPR051326">
    <property type="entry name" value="Kynurenine-oxoglutarate_AT"/>
</dbReference>
<keyword evidence="8" id="KW-1185">Reference proteome</keyword>